<dbReference type="PANTHER" id="PTHR30570">
    <property type="entry name" value="PERIPLASMIC PHOSPHATE BINDING COMPONENT OF PHOSPHATE ABC TRANSPORTER"/>
    <property type="match status" value="1"/>
</dbReference>
<organism evidence="13 14">
    <name type="scientific">Alkalibaculum bacchi</name>
    <dbReference type="NCBI Taxonomy" id="645887"/>
    <lineage>
        <taxon>Bacteria</taxon>
        <taxon>Bacillati</taxon>
        <taxon>Bacillota</taxon>
        <taxon>Clostridia</taxon>
        <taxon>Eubacteriales</taxon>
        <taxon>Eubacteriaceae</taxon>
        <taxon>Alkalibaculum</taxon>
    </lineage>
</organism>
<feature type="chain" id="PRO_5039761659" description="Phosphate-binding protein" evidence="10">
    <location>
        <begin position="20"/>
        <end position="285"/>
    </location>
</feature>
<evidence type="ECO:0000256" key="11">
    <source>
        <dbReference type="SAM" id="MobiDB-lite"/>
    </source>
</evidence>
<dbReference type="PANTHER" id="PTHR30570:SF1">
    <property type="entry name" value="PHOSPHATE-BINDING PROTEIN PSTS"/>
    <property type="match status" value="1"/>
</dbReference>
<accession>A0A366IDM1</accession>
<evidence type="ECO:0000256" key="4">
    <source>
        <dbReference type="ARBA" id="ARBA00011529"/>
    </source>
</evidence>
<evidence type="ECO:0000313" key="13">
    <source>
        <dbReference type="EMBL" id="RBP68334.1"/>
    </source>
</evidence>
<evidence type="ECO:0000313" key="14">
    <source>
        <dbReference type="Proteomes" id="UP000253490"/>
    </source>
</evidence>
<reference evidence="13 14" key="1">
    <citation type="submission" date="2018-06" db="EMBL/GenBank/DDBJ databases">
        <title>Genomic Encyclopedia of Type Strains, Phase IV (KMG-IV): sequencing the most valuable type-strain genomes for metagenomic binning, comparative biology and taxonomic classification.</title>
        <authorList>
            <person name="Goeker M."/>
        </authorList>
    </citation>
    <scope>NUCLEOTIDE SEQUENCE [LARGE SCALE GENOMIC DNA]</scope>
    <source>
        <strain evidence="13 14">DSM 22112</strain>
    </source>
</reference>
<comment type="subunit">
    <text evidence="4 10">The complex is composed of two ATP-binding proteins (PstB), two transmembrane proteins (PstC and PstA) and a solute-binding protein (PstS).</text>
</comment>
<feature type="signal peptide" evidence="10">
    <location>
        <begin position="1"/>
        <end position="19"/>
    </location>
</feature>
<comment type="subcellular location">
    <subcellularLocation>
        <location evidence="2 10">Cell membrane</location>
        <topology evidence="2 10">Lipid-anchor</topology>
    </subcellularLocation>
</comment>
<dbReference type="GO" id="GO:0006817">
    <property type="term" value="P:phosphate ion transport"/>
    <property type="evidence" value="ECO:0007669"/>
    <property type="project" value="UniProtKB-UniRule"/>
</dbReference>
<keyword evidence="10" id="KW-0472">Membrane</keyword>
<keyword evidence="8 10" id="KW-0564">Palmitate</keyword>
<comment type="function">
    <text evidence="1">Part of the ABC transporter complex PstSACB involved in phosphate import.</text>
</comment>
<keyword evidence="6 10" id="KW-0592">Phosphate transport</keyword>
<evidence type="ECO:0000259" key="12">
    <source>
        <dbReference type="Pfam" id="PF12849"/>
    </source>
</evidence>
<keyword evidence="9 10" id="KW-0449">Lipoprotein</keyword>
<name>A0A366IDM1_9FIRM</name>
<dbReference type="GO" id="GO:0005886">
    <property type="term" value="C:plasma membrane"/>
    <property type="evidence" value="ECO:0007669"/>
    <property type="project" value="UniProtKB-SubCell"/>
</dbReference>
<dbReference type="InterPro" id="IPR011862">
    <property type="entry name" value="Phos-bd"/>
</dbReference>
<dbReference type="Pfam" id="PF12849">
    <property type="entry name" value="PBP_like_2"/>
    <property type="match status" value="1"/>
</dbReference>
<dbReference type="InterPro" id="IPR050811">
    <property type="entry name" value="Phosphate_ABC_transporter"/>
</dbReference>
<dbReference type="SUPFAM" id="SSF53850">
    <property type="entry name" value="Periplasmic binding protein-like II"/>
    <property type="match status" value="1"/>
</dbReference>
<dbReference type="AlphaFoldDB" id="A0A366IDM1"/>
<keyword evidence="5 10" id="KW-0813">Transport</keyword>
<dbReference type="CDD" id="cd13653">
    <property type="entry name" value="PBP2_phosphate_like_1"/>
    <property type="match status" value="1"/>
</dbReference>
<comment type="similarity">
    <text evidence="3 10">Belongs to the PstS family.</text>
</comment>
<evidence type="ECO:0000256" key="9">
    <source>
        <dbReference type="ARBA" id="ARBA00023288"/>
    </source>
</evidence>
<proteinExistence type="inferred from homology"/>
<comment type="function">
    <text evidence="10">Involved in the system for phosphate transport across the cytoplasmic membrane.</text>
</comment>
<protein>
    <recommendedName>
        <fullName evidence="10">Phosphate-binding protein</fullName>
    </recommendedName>
</protein>
<comment type="caution">
    <text evidence="13">The sequence shown here is derived from an EMBL/GenBank/DDBJ whole genome shotgun (WGS) entry which is preliminary data.</text>
</comment>
<keyword evidence="14" id="KW-1185">Reference proteome</keyword>
<dbReference type="Gene3D" id="3.40.190.10">
    <property type="entry name" value="Periplasmic binding protein-like II"/>
    <property type="match status" value="2"/>
</dbReference>
<feature type="domain" description="PBP" evidence="12">
    <location>
        <begin position="36"/>
        <end position="271"/>
    </location>
</feature>
<dbReference type="RefSeq" id="WP_242981682.1">
    <property type="nucleotide sequence ID" value="NZ_QNRX01000003.1"/>
</dbReference>
<dbReference type="GO" id="GO:0042301">
    <property type="term" value="F:phosphate ion binding"/>
    <property type="evidence" value="ECO:0007669"/>
    <property type="project" value="UniProtKB-UniRule"/>
</dbReference>
<gene>
    <name evidence="13" type="ORF">DES36_10396</name>
</gene>
<dbReference type="NCBIfam" id="TIGR02136">
    <property type="entry name" value="ptsS_2"/>
    <property type="match status" value="1"/>
</dbReference>
<feature type="compositionally biased region" description="Low complexity" evidence="11">
    <location>
        <begin position="26"/>
        <end position="45"/>
    </location>
</feature>
<evidence type="ECO:0000256" key="10">
    <source>
        <dbReference type="RuleBase" id="RU367119"/>
    </source>
</evidence>
<evidence type="ECO:0000256" key="5">
    <source>
        <dbReference type="ARBA" id="ARBA00022448"/>
    </source>
</evidence>
<evidence type="ECO:0000256" key="6">
    <source>
        <dbReference type="ARBA" id="ARBA00022592"/>
    </source>
</evidence>
<evidence type="ECO:0000256" key="3">
    <source>
        <dbReference type="ARBA" id="ARBA00008725"/>
    </source>
</evidence>
<dbReference type="PROSITE" id="PS51257">
    <property type="entry name" value="PROKAR_LIPOPROTEIN"/>
    <property type="match status" value="1"/>
</dbReference>
<keyword evidence="10" id="KW-1003">Cell membrane</keyword>
<evidence type="ECO:0000256" key="1">
    <source>
        <dbReference type="ARBA" id="ARBA00002841"/>
    </source>
</evidence>
<evidence type="ECO:0000256" key="8">
    <source>
        <dbReference type="ARBA" id="ARBA00023139"/>
    </source>
</evidence>
<feature type="region of interest" description="Disordered" evidence="11">
    <location>
        <begin position="26"/>
        <end position="46"/>
    </location>
</feature>
<dbReference type="InterPro" id="IPR024370">
    <property type="entry name" value="PBP_domain"/>
</dbReference>
<evidence type="ECO:0000256" key="7">
    <source>
        <dbReference type="ARBA" id="ARBA00022729"/>
    </source>
</evidence>
<dbReference type="EMBL" id="QNRX01000003">
    <property type="protein sequence ID" value="RBP68334.1"/>
    <property type="molecule type" value="Genomic_DNA"/>
</dbReference>
<sequence length="285" mass="30386">MKKLSIAMLIMLLSFAFFTGCSNNGGSTEENETGTETGNTTVSGEIVAGGSTSTKNIMEATLDEFAALNPDVTAEYNATGSSDGVKNADSGVYQIGTASRNIKEEEKALGLTEKIFAYDGIAVIVNPANKVKDITVEQLAQIYKGEITNWKDLGGEDAQIVVVSREDGSGTRGAFEEIVGFEEELTANATIAEGNGNVQSTVAENENTIGYVSFTYINDTIKALTVEGVEATTDNVLNETYKVSRPFVMVYQDDNLNDAGKAYIEFLMGEEGQAIVEEEGGIPVK</sequence>
<keyword evidence="7 10" id="KW-0732">Signal</keyword>
<evidence type="ECO:0000256" key="2">
    <source>
        <dbReference type="ARBA" id="ARBA00004193"/>
    </source>
</evidence>
<dbReference type="Proteomes" id="UP000253490">
    <property type="component" value="Unassembled WGS sequence"/>
</dbReference>